<feature type="transmembrane region" description="Helical" evidence="1">
    <location>
        <begin position="7"/>
        <end position="25"/>
    </location>
</feature>
<feature type="transmembrane region" description="Helical" evidence="1">
    <location>
        <begin position="37"/>
        <end position="54"/>
    </location>
</feature>
<sequence>MSKTEKRSLALAALIYAATLIYSFVVNFPDRAMNTRFNMTFVAILCPLIVPVLFKLFKWKPISEIYIINLIFCYFASLIGSCLGGYSVPYFDKVVHFGFGFCGIEIAYLLYMILKRSSKLDSIQEWHIFLVFVNAVNTAIAVYWEFYEYAMLIFFNNDAINHYTSGVHDTITDMLVCVAGGLVVTGFLISAKRSGKDNFFTRLPQKFYDLNLAHRNG</sequence>
<dbReference type="STRING" id="1034346.GCA_000313565_02636"/>
<dbReference type="AlphaFoldDB" id="A0A318KIT0"/>
<evidence type="ECO:0000313" key="2">
    <source>
        <dbReference type="EMBL" id="PXX74521.1"/>
    </source>
</evidence>
<keyword evidence="1" id="KW-1133">Transmembrane helix</keyword>
<keyword evidence="1" id="KW-0472">Membrane</keyword>
<dbReference type="EMBL" id="QJKH01000024">
    <property type="protein sequence ID" value="PXX74521.1"/>
    <property type="molecule type" value="Genomic_DNA"/>
</dbReference>
<evidence type="ECO:0000256" key="1">
    <source>
        <dbReference type="SAM" id="Phobius"/>
    </source>
</evidence>
<dbReference type="Pfam" id="PF09997">
    <property type="entry name" value="DUF2238"/>
    <property type="match status" value="1"/>
</dbReference>
<protein>
    <submittedName>
        <fullName evidence="2">Putative membrane protein DUF2238</fullName>
    </submittedName>
</protein>
<keyword evidence="3" id="KW-1185">Reference proteome</keyword>
<keyword evidence="1" id="KW-0812">Transmembrane</keyword>
<feature type="transmembrane region" description="Helical" evidence="1">
    <location>
        <begin position="126"/>
        <end position="144"/>
    </location>
</feature>
<feature type="transmembrane region" description="Helical" evidence="1">
    <location>
        <begin position="94"/>
        <end position="114"/>
    </location>
</feature>
<accession>A0A318KIT0</accession>
<dbReference type="InterPro" id="IPR014509">
    <property type="entry name" value="YjdF-like"/>
</dbReference>
<proteinExistence type="predicted"/>
<dbReference type="RefSeq" id="WP_022938921.1">
    <property type="nucleotide sequence ID" value="NZ_CABKRQ010000007.1"/>
</dbReference>
<name>A0A318KIT0_9FIRM</name>
<gene>
    <name evidence="2" type="ORF">DES51_12427</name>
</gene>
<dbReference type="Proteomes" id="UP000247612">
    <property type="component" value="Unassembled WGS sequence"/>
</dbReference>
<dbReference type="OrthoDB" id="4966203at2"/>
<comment type="caution">
    <text evidence="2">The sequence shown here is derived from an EMBL/GenBank/DDBJ whole genome shotgun (WGS) entry which is preliminary data.</text>
</comment>
<evidence type="ECO:0000313" key="3">
    <source>
        <dbReference type="Proteomes" id="UP000247612"/>
    </source>
</evidence>
<reference evidence="2 3" key="1">
    <citation type="submission" date="2018-05" db="EMBL/GenBank/DDBJ databases">
        <title>Genomic Encyclopedia of Type Strains, Phase IV (KMG-IV): sequencing the most valuable type-strain genomes for metagenomic binning, comparative biology and taxonomic classification.</title>
        <authorList>
            <person name="Goeker M."/>
        </authorList>
    </citation>
    <scope>NUCLEOTIDE SEQUENCE [LARGE SCALE GENOMIC DNA]</scope>
    <source>
        <strain evidence="2 3">JC118</strain>
    </source>
</reference>
<feature type="transmembrane region" description="Helical" evidence="1">
    <location>
        <begin position="66"/>
        <end position="88"/>
    </location>
</feature>
<feature type="transmembrane region" description="Helical" evidence="1">
    <location>
        <begin position="171"/>
        <end position="191"/>
    </location>
</feature>
<organism evidence="2 3">
    <name type="scientific">Dielma fastidiosa</name>
    <dbReference type="NCBI Taxonomy" id="1034346"/>
    <lineage>
        <taxon>Bacteria</taxon>
        <taxon>Bacillati</taxon>
        <taxon>Bacillota</taxon>
        <taxon>Erysipelotrichia</taxon>
        <taxon>Erysipelotrichales</taxon>
        <taxon>Erysipelotrichaceae</taxon>
        <taxon>Dielma</taxon>
    </lineage>
</organism>